<reference evidence="2" key="2">
    <citation type="submission" date="2021-12" db="EMBL/GenBank/DDBJ databases">
        <title>Resequencing data analysis of finger millet.</title>
        <authorList>
            <person name="Hatakeyama M."/>
            <person name="Aluri S."/>
            <person name="Balachadran M.T."/>
            <person name="Sivarajan S.R."/>
            <person name="Poveda L."/>
            <person name="Shimizu-Inatsugi R."/>
            <person name="Schlapbach R."/>
            <person name="Sreeman S.M."/>
            <person name="Shimizu K.K."/>
        </authorList>
    </citation>
    <scope>NUCLEOTIDE SEQUENCE</scope>
</reference>
<dbReference type="EMBL" id="BQKI01000007">
    <property type="protein sequence ID" value="GJM99662.1"/>
    <property type="molecule type" value="Genomic_DNA"/>
</dbReference>
<comment type="caution">
    <text evidence="2">The sequence shown here is derived from an EMBL/GenBank/DDBJ whole genome shotgun (WGS) entry which is preliminary data.</text>
</comment>
<dbReference type="Proteomes" id="UP001054889">
    <property type="component" value="Unassembled WGS sequence"/>
</dbReference>
<gene>
    <name evidence="2" type="primary">ga16783</name>
    <name evidence="2" type="ORF">PR202_ga16783</name>
</gene>
<sequence length="154" mass="16542">MGRPKAAPQSAAASVGEPTRLRSRRLPPPPWGCPPAFEAVVHRHLHGVPVRLRSCRSPLPPCGSPPAFEAAVRCRLRGGARPPLKPPSAAASVGVPTHLRSRCPLLHPWVCPPAFEATVHCRLRGGSPPTFEATMELGCSTQGCLKWRHRTPSL</sequence>
<keyword evidence="3" id="KW-1185">Reference proteome</keyword>
<protein>
    <submittedName>
        <fullName evidence="2">Uncharacterized protein</fullName>
    </submittedName>
</protein>
<organism evidence="2 3">
    <name type="scientific">Eleusine coracana subsp. coracana</name>
    <dbReference type="NCBI Taxonomy" id="191504"/>
    <lineage>
        <taxon>Eukaryota</taxon>
        <taxon>Viridiplantae</taxon>
        <taxon>Streptophyta</taxon>
        <taxon>Embryophyta</taxon>
        <taxon>Tracheophyta</taxon>
        <taxon>Spermatophyta</taxon>
        <taxon>Magnoliopsida</taxon>
        <taxon>Liliopsida</taxon>
        <taxon>Poales</taxon>
        <taxon>Poaceae</taxon>
        <taxon>PACMAD clade</taxon>
        <taxon>Chloridoideae</taxon>
        <taxon>Cynodonteae</taxon>
        <taxon>Eleusininae</taxon>
        <taxon>Eleusine</taxon>
    </lineage>
</organism>
<evidence type="ECO:0000313" key="3">
    <source>
        <dbReference type="Proteomes" id="UP001054889"/>
    </source>
</evidence>
<evidence type="ECO:0000313" key="2">
    <source>
        <dbReference type="EMBL" id="GJM99662.1"/>
    </source>
</evidence>
<evidence type="ECO:0000256" key="1">
    <source>
        <dbReference type="SAM" id="MobiDB-lite"/>
    </source>
</evidence>
<reference evidence="2" key="1">
    <citation type="journal article" date="2018" name="DNA Res.">
        <title>Multiple hybrid de novo genome assembly of finger millet, an orphan allotetraploid crop.</title>
        <authorList>
            <person name="Hatakeyama M."/>
            <person name="Aluri S."/>
            <person name="Balachadran M.T."/>
            <person name="Sivarajan S.R."/>
            <person name="Patrignani A."/>
            <person name="Gruter S."/>
            <person name="Poveda L."/>
            <person name="Shimizu-Inatsugi R."/>
            <person name="Baeten J."/>
            <person name="Francoijs K.J."/>
            <person name="Nataraja K.N."/>
            <person name="Reddy Y.A.N."/>
            <person name="Phadnis S."/>
            <person name="Ravikumar R.L."/>
            <person name="Schlapbach R."/>
            <person name="Sreeman S.M."/>
            <person name="Shimizu K.K."/>
        </authorList>
    </citation>
    <scope>NUCLEOTIDE SEQUENCE</scope>
</reference>
<dbReference type="AlphaFoldDB" id="A0AAV5CNP5"/>
<name>A0AAV5CNP5_ELECO</name>
<feature type="region of interest" description="Disordered" evidence="1">
    <location>
        <begin position="1"/>
        <end position="27"/>
    </location>
</feature>
<proteinExistence type="predicted"/>
<accession>A0AAV5CNP5</accession>